<protein>
    <submittedName>
        <fullName evidence="2">Uncharacterized protein</fullName>
    </submittedName>
</protein>
<dbReference type="AlphaFoldDB" id="A0ABD2VHR9"/>
<reference evidence="2 3" key="1">
    <citation type="submission" date="2024-05" db="EMBL/GenBank/DDBJ databases">
        <title>De novo assembly of an allotetraploid wild potato.</title>
        <authorList>
            <person name="Hosaka A.J."/>
        </authorList>
    </citation>
    <scope>NUCLEOTIDE SEQUENCE [LARGE SCALE GENOMIC DNA]</scope>
    <source>
        <tissue evidence="2">Young leaves</tissue>
    </source>
</reference>
<name>A0ABD2VHR9_9SOLN</name>
<evidence type="ECO:0000313" key="3">
    <source>
        <dbReference type="Proteomes" id="UP001627284"/>
    </source>
</evidence>
<dbReference type="EMBL" id="JBJKTR010000001">
    <property type="protein sequence ID" value="KAL3380615.1"/>
    <property type="molecule type" value="Genomic_DNA"/>
</dbReference>
<dbReference type="PANTHER" id="PTHR48186:SF1">
    <property type="entry name" value="TPX2 C-TERMINAL DOMAIN-CONTAINING PROTEIN"/>
    <property type="match status" value="1"/>
</dbReference>
<comment type="caution">
    <text evidence="2">The sequence shown here is derived from an EMBL/GenBank/DDBJ whole genome shotgun (WGS) entry which is preliminary data.</text>
</comment>
<evidence type="ECO:0000256" key="1">
    <source>
        <dbReference type="SAM" id="MobiDB-lite"/>
    </source>
</evidence>
<dbReference type="PANTHER" id="PTHR48186">
    <property type="entry name" value="NB-ARC DOMAIN-CONTAINING PROTEIN"/>
    <property type="match status" value="1"/>
</dbReference>
<proteinExistence type="predicted"/>
<feature type="non-terminal residue" evidence="2">
    <location>
        <position position="1"/>
    </location>
</feature>
<sequence>NYLEETSIMVKIVLRVDLEKIFMNEFSIKKKPDDIFSLIEFAISVAEVKYPTALDKHKDRMLNRLMNSGRYKEEEEEKSGMLKEDIHEKLGTKERNKKTDFESSKRKFEQRSAEQKEAKRRIVMLE</sequence>
<feature type="compositionally biased region" description="Basic and acidic residues" evidence="1">
    <location>
        <begin position="71"/>
        <end position="117"/>
    </location>
</feature>
<dbReference type="Proteomes" id="UP001627284">
    <property type="component" value="Unassembled WGS sequence"/>
</dbReference>
<gene>
    <name evidence="2" type="ORF">AABB24_000992</name>
</gene>
<accession>A0ABD2VHR9</accession>
<organism evidence="2 3">
    <name type="scientific">Solanum stoloniferum</name>
    <dbReference type="NCBI Taxonomy" id="62892"/>
    <lineage>
        <taxon>Eukaryota</taxon>
        <taxon>Viridiplantae</taxon>
        <taxon>Streptophyta</taxon>
        <taxon>Embryophyta</taxon>
        <taxon>Tracheophyta</taxon>
        <taxon>Spermatophyta</taxon>
        <taxon>Magnoliopsida</taxon>
        <taxon>eudicotyledons</taxon>
        <taxon>Gunneridae</taxon>
        <taxon>Pentapetalae</taxon>
        <taxon>asterids</taxon>
        <taxon>lamiids</taxon>
        <taxon>Solanales</taxon>
        <taxon>Solanaceae</taxon>
        <taxon>Solanoideae</taxon>
        <taxon>Solaneae</taxon>
        <taxon>Solanum</taxon>
    </lineage>
</organism>
<feature type="region of interest" description="Disordered" evidence="1">
    <location>
        <begin position="71"/>
        <end position="126"/>
    </location>
</feature>
<keyword evidence="3" id="KW-1185">Reference proteome</keyword>
<evidence type="ECO:0000313" key="2">
    <source>
        <dbReference type="EMBL" id="KAL3380615.1"/>
    </source>
</evidence>